<keyword evidence="9 14" id="KW-0520">NAD</keyword>
<dbReference type="PROSITE" id="PS00076">
    <property type="entry name" value="PYRIDINE_REDOX_1"/>
    <property type="match status" value="1"/>
</dbReference>
<feature type="domain" description="Pyridine nucleotide-disulphide oxidoreductase dimerisation" evidence="17">
    <location>
        <begin position="345"/>
        <end position="453"/>
    </location>
</feature>
<dbReference type="PRINTS" id="PR00368">
    <property type="entry name" value="FADPNR"/>
</dbReference>
<dbReference type="AlphaFoldDB" id="A0A1P8UPQ7"/>
<dbReference type="FunFam" id="3.30.390.30:FF:000001">
    <property type="entry name" value="Dihydrolipoyl dehydrogenase"/>
    <property type="match status" value="1"/>
</dbReference>
<name>A0A1P8UPQ7_9RHOB</name>
<dbReference type="Gene3D" id="3.50.50.60">
    <property type="entry name" value="FAD/NAD(P)-binding domain"/>
    <property type="match status" value="2"/>
</dbReference>
<organism evidence="19 20">
    <name type="scientific">Salipiger abyssi</name>
    <dbReference type="NCBI Taxonomy" id="1250539"/>
    <lineage>
        <taxon>Bacteria</taxon>
        <taxon>Pseudomonadati</taxon>
        <taxon>Pseudomonadota</taxon>
        <taxon>Alphaproteobacteria</taxon>
        <taxon>Rhodobacterales</taxon>
        <taxon>Roseobacteraceae</taxon>
        <taxon>Salipiger</taxon>
    </lineage>
</organism>
<evidence type="ECO:0000256" key="15">
    <source>
        <dbReference type="PIRSR" id="PIRSR000350-4"/>
    </source>
</evidence>
<comment type="subcellular location">
    <subcellularLocation>
        <location evidence="1">Cytoplasm</location>
    </subcellularLocation>
</comment>
<feature type="binding site" evidence="14">
    <location>
        <position position="310"/>
    </location>
    <ligand>
        <name>FAD</name>
        <dbReference type="ChEBI" id="CHEBI:57692"/>
    </ligand>
</feature>
<keyword evidence="5" id="KW-0963">Cytoplasm</keyword>
<evidence type="ECO:0000256" key="12">
    <source>
        <dbReference type="ARBA" id="ARBA00049187"/>
    </source>
</evidence>
<dbReference type="STRING" id="1250539.Ga0080574_TMP1013"/>
<sequence>MASQSFDMIVIGAGPGGYVAAIRGAQLGLKVACVEREHMGGICLNWGCIPTKALLRSSEIFHYMHRAKEYGLTAEKIGFDLDAVVKRSRGVAKQLNSGVTHLLKKNKVTAIMGEAKLTGKGKVSVKTDKGTEELTAKSIVLATGARARELPGLEADGDLVWTYKAALAPKRMPKKLLVIGSGAIGIEFASFYHTLGADTTVVEVMDRILPVEDEEISKFAKKQFEKQGMKIREKAMVKKLDRGQGKVTAHIEQGGKTTTEEFDTVISAVGIVGNTEGLGLEEQGIKVDRTHVVTDKYCRTGVEGVYAIGDLAGAPWLAHKASHEGVMVAELIAGGHPHAVDPDSIAGCTYCHPQVASVGLTEAQAKEKGYDIKVGRFPFIGNGKAIALGEPEGMVKTVFDAKTGALLGAHMVGAEVTELIQGYVVGRQLETTEEDLMNTVFPHPTLSEMMHESVLDAWGRAIHY</sequence>
<evidence type="ECO:0000256" key="8">
    <source>
        <dbReference type="ARBA" id="ARBA00023002"/>
    </source>
</evidence>
<keyword evidence="10" id="KW-1015">Disulfide bond</keyword>
<dbReference type="Pfam" id="PF07992">
    <property type="entry name" value="Pyr_redox_2"/>
    <property type="match status" value="1"/>
</dbReference>
<dbReference type="Gene3D" id="3.30.390.30">
    <property type="match status" value="1"/>
</dbReference>
<feature type="binding site" evidence="14">
    <location>
        <position position="52"/>
    </location>
    <ligand>
        <name>FAD</name>
        <dbReference type="ChEBI" id="CHEBI:57692"/>
    </ligand>
</feature>
<keyword evidence="11 16" id="KW-0676">Redox-active center</keyword>
<protein>
    <recommendedName>
        <fullName evidence="4 16">Dihydrolipoyl dehydrogenase</fullName>
        <ecNumber evidence="3 16">1.8.1.4</ecNumber>
    </recommendedName>
</protein>
<evidence type="ECO:0000256" key="7">
    <source>
        <dbReference type="ARBA" id="ARBA00022827"/>
    </source>
</evidence>
<comment type="similarity">
    <text evidence="2 16">Belongs to the class-I pyridine nucleotide-disulfide oxidoreductase family.</text>
</comment>
<dbReference type="PRINTS" id="PR00411">
    <property type="entry name" value="PNDRDTASEI"/>
</dbReference>
<dbReference type="InterPro" id="IPR023753">
    <property type="entry name" value="FAD/NAD-binding_dom"/>
</dbReference>
<dbReference type="Proteomes" id="UP000187059">
    <property type="component" value="Chromosome"/>
</dbReference>
<proteinExistence type="inferred from homology"/>
<keyword evidence="20" id="KW-1185">Reference proteome</keyword>
<evidence type="ECO:0000313" key="19">
    <source>
        <dbReference type="EMBL" id="APZ51347.1"/>
    </source>
</evidence>
<evidence type="ECO:0000256" key="5">
    <source>
        <dbReference type="ARBA" id="ARBA00022490"/>
    </source>
</evidence>
<dbReference type="InterPro" id="IPR012999">
    <property type="entry name" value="Pyr_OxRdtase_I_AS"/>
</dbReference>
<dbReference type="InterPro" id="IPR006258">
    <property type="entry name" value="Lipoamide_DH"/>
</dbReference>
<dbReference type="PANTHER" id="PTHR22912:SF217">
    <property type="entry name" value="DIHYDROLIPOYL DEHYDROGENASE"/>
    <property type="match status" value="1"/>
</dbReference>
<comment type="cofactor">
    <cofactor evidence="14 16">
        <name>FAD</name>
        <dbReference type="ChEBI" id="CHEBI:57692"/>
    </cofactor>
    <text evidence="14 16">Binds 1 FAD per subunit.</text>
</comment>
<evidence type="ECO:0000256" key="4">
    <source>
        <dbReference type="ARBA" id="ARBA00016961"/>
    </source>
</evidence>
<dbReference type="EMBL" id="CP015093">
    <property type="protein sequence ID" value="APZ51347.1"/>
    <property type="molecule type" value="Genomic_DNA"/>
</dbReference>
<accession>A0A1P8UPQ7</accession>
<dbReference type="InterPro" id="IPR050151">
    <property type="entry name" value="Class-I_Pyr_Nuc-Dis_Oxidored"/>
</dbReference>
<dbReference type="InterPro" id="IPR036188">
    <property type="entry name" value="FAD/NAD-bd_sf"/>
</dbReference>
<evidence type="ECO:0000256" key="6">
    <source>
        <dbReference type="ARBA" id="ARBA00022630"/>
    </source>
</evidence>
<dbReference type="SUPFAM" id="SSF51905">
    <property type="entry name" value="FAD/NAD(P)-binding domain"/>
    <property type="match status" value="1"/>
</dbReference>
<evidence type="ECO:0000313" key="20">
    <source>
        <dbReference type="Proteomes" id="UP000187059"/>
    </source>
</evidence>
<reference evidence="19 20" key="1">
    <citation type="submission" date="2016-04" db="EMBL/GenBank/DDBJ databases">
        <title>Deep-sea bacteria in the southern Pacific.</title>
        <authorList>
            <person name="Tang K."/>
        </authorList>
    </citation>
    <scope>NUCLEOTIDE SEQUENCE [LARGE SCALE GENOMIC DNA]</scope>
    <source>
        <strain evidence="19 20">JLT2014</strain>
    </source>
</reference>
<feature type="domain" description="FAD/NAD(P)-binding" evidence="18">
    <location>
        <begin position="6"/>
        <end position="325"/>
    </location>
</feature>
<dbReference type="EC" id="1.8.1.4" evidence="3 16"/>
<evidence type="ECO:0000256" key="16">
    <source>
        <dbReference type="RuleBase" id="RU003692"/>
    </source>
</evidence>
<comment type="catalytic activity">
    <reaction evidence="12 16">
        <text>N(6)-[(R)-dihydrolipoyl]-L-lysyl-[protein] + NAD(+) = N(6)-[(R)-lipoyl]-L-lysyl-[protein] + NADH + H(+)</text>
        <dbReference type="Rhea" id="RHEA:15045"/>
        <dbReference type="Rhea" id="RHEA-COMP:10474"/>
        <dbReference type="Rhea" id="RHEA-COMP:10475"/>
        <dbReference type="ChEBI" id="CHEBI:15378"/>
        <dbReference type="ChEBI" id="CHEBI:57540"/>
        <dbReference type="ChEBI" id="CHEBI:57945"/>
        <dbReference type="ChEBI" id="CHEBI:83099"/>
        <dbReference type="ChEBI" id="CHEBI:83100"/>
        <dbReference type="EC" id="1.8.1.4"/>
    </reaction>
</comment>
<feature type="binding site" evidence="14">
    <location>
        <position position="203"/>
    </location>
    <ligand>
        <name>NAD(+)</name>
        <dbReference type="ChEBI" id="CHEBI:57540"/>
    </ligand>
</feature>
<evidence type="ECO:0000256" key="11">
    <source>
        <dbReference type="ARBA" id="ARBA00023284"/>
    </source>
</evidence>
<evidence type="ECO:0000256" key="13">
    <source>
        <dbReference type="PIRSR" id="PIRSR000350-2"/>
    </source>
</evidence>
<dbReference type="Pfam" id="PF02852">
    <property type="entry name" value="Pyr_redox_dim"/>
    <property type="match status" value="1"/>
</dbReference>
<keyword evidence="14" id="KW-0547">Nucleotide-binding</keyword>
<evidence type="ECO:0000259" key="18">
    <source>
        <dbReference type="Pfam" id="PF07992"/>
    </source>
</evidence>
<feature type="disulfide bond" description="Redox-active" evidence="15">
    <location>
        <begin position="43"/>
        <end position="48"/>
    </location>
</feature>
<keyword evidence="6 16" id="KW-0285">Flavoprotein</keyword>
<dbReference type="SUPFAM" id="SSF55424">
    <property type="entry name" value="FAD/NAD-linked reductases, dimerisation (C-terminal) domain"/>
    <property type="match status" value="1"/>
</dbReference>
<evidence type="ECO:0000256" key="1">
    <source>
        <dbReference type="ARBA" id="ARBA00004496"/>
    </source>
</evidence>
<dbReference type="InterPro" id="IPR016156">
    <property type="entry name" value="FAD/NAD-linked_Rdtase_dimer_sf"/>
</dbReference>
<dbReference type="InterPro" id="IPR004099">
    <property type="entry name" value="Pyr_nucl-diS_OxRdtase_dimer"/>
</dbReference>
<evidence type="ECO:0000256" key="9">
    <source>
        <dbReference type="ARBA" id="ARBA00023027"/>
    </source>
</evidence>
<feature type="binding site" evidence="14">
    <location>
        <position position="270"/>
    </location>
    <ligand>
        <name>NAD(+)</name>
        <dbReference type="ChEBI" id="CHEBI:57540"/>
    </ligand>
</feature>
<gene>
    <name evidence="19" type="ORF">Ga0080574_TMP1013</name>
</gene>
<feature type="binding site" evidence="14">
    <location>
        <begin position="180"/>
        <end position="187"/>
    </location>
    <ligand>
        <name>NAD(+)</name>
        <dbReference type="ChEBI" id="CHEBI:57540"/>
    </ligand>
</feature>
<evidence type="ECO:0000259" key="17">
    <source>
        <dbReference type="Pfam" id="PF02852"/>
    </source>
</evidence>
<comment type="miscellaneous">
    <text evidence="16">The active site is a redox-active disulfide bond.</text>
</comment>
<keyword evidence="8 16" id="KW-0560">Oxidoreductase</keyword>
<evidence type="ECO:0000256" key="14">
    <source>
        <dbReference type="PIRSR" id="PIRSR000350-3"/>
    </source>
</evidence>
<dbReference type="OrthoDB" id="9776382at2"/>
<dbReference type="GO" id="GO:0004148">
    <property type="term" value="F:dihydrolipoyl dehydrogenase (NADH) activity"/>
    <property type="evidence" value="ECO:0007669"/>
    <property type="project" value="UniProtKB-EC"/>
</dbReference>
<dbReference type="GO" id="GO:0050660">
    <property type="term" value="F:flavin adenine dinucleotide binding"/>
    <property type="evidence" value="ECO:0007669"/>
    <property type="project" value="InterPro"/>
</dbReference>
<feature type="active site" description="Proton acceptor" evidence="13">
    <location>
        <position position="443"/>
    </location>
</feature>
<evidence type="ECO:0000256" key="3">
    <source>
        <dbReference type="ARBA" id="ARBA00012608"/>
    </source>
</evidence>
<dbReference type="RefSeq" id="WP_076695791.1">
    <property type="nucleotide sequence ID" value="NZ_CP015093.1"/>
</dbReference>
<dbReference type="GO" id="GO:0006103">
    <property type="term" value="P:2-oxoglutarate metabolic process"/>
    <property type="evidence" value="ECO:0007669"/>
    <property type="project" value="TreeGrafter"/>
</dbReference>
<dbReference type="KEGG" id="paby:Ga0080574_TMP1013"/>
<dbReference type="GO" id="GO:0005737">
    <property type="term" value="C:cytoplasm"/>
    <property type="evidence" value="ECO:0007669"/>
    <property type="project" value="UniProtKB-SubCell"/>
</dbReference>
<dbReference type="PIRSF" id="PIRSF000350">
    <property type="entry name" value="Mercury_reductase_MerA"/>
    <property type="match status" value="1"/>
</dbReference>
<evidence type="ECO:0000256" key="2">
    <source>
        <dbReference type="ARBA" id="ARBA00007532"/>
    </source>
</evidence>
<dbReference type="PANTHER" id="PTHR22912">
    <property type="entry name" value="DISULFIDE OXIDOREDUCTASE"/>
    <property type="match status" value="1"/>
</dbReference>
<dbReference type="NCBIfam" id="TIGR01350">
    <property type="entry name" value="lipoamide_DH"/>
    <property type="match status" value="1"/>
</dbReference>
<dbReference type="InterPro" id="IPR001100">
    <property type="entry name" value="Pyr_nuc-diS_OxRdtase"/>
</dbReference>
<evidence type="ECO:0000256" key="10">
    <source>
        <dbReference type="ARBA" id="ARBA00023157"/>
    </source>
</evidence>
<keyword evidence="7 14" id="KW-0274">FAD</keyword>